<dbReference type="AlphaFoldDB" id="A0A6P8ZBI4"/>
<dbReference type="InterPro" id="IPR000651">
    <property type="entry name" value="Ras-like_Gua-exchang_fac_N"/>
</dbReference>
<dbReference type="InParanoid" id="A0A6P8ZBI4"/>
<dbReference type="FunCoup" id="A0A6P8ZBI4">
    <property type="interactions" value="257"/>
</dbReference>
<keyword evidence="1 2" id="KW-0344">Guanine-nucleotide releasing factor</keyword>
<protein>
    <submittedName>
        <fullName evidence="7">Ras-GEF domain-containing family member 1B-like isoform X1</fullName>
    </submittedName>
</protein>
<sequence length="553" mass="62141">MGGRCSSPTLSIASSTTSGGFKKSPHQGGCMRDNLASPPHHAHHYSGDAGPSGCQSQAGPSGMQLKRSSSRPCNVPGCTQCGPCARQRPQEHTMVYREDTLVSGALEALIRHAIPTPDYFPEDAYLFAFLLCSRLFAPLNDVLVRVIRAMDRCKDERRSSMLARNVLRFLREWTDNFAYDFREESMMALCIDITQRLVELLPACRREVSELQTDLLAKLTAVETYEEFLNRCGSVRYVESVEELTAAQQEDQEPVATPCYLLQGSRTDVMDMVRTPTKLAHQLTHVELERLSHIGAEEFVLAFMKERGVSTTGDDGSGAPLKKTRSKEAYEDWFTRLSYLVATEICKHPKKKQRLRVLDFWVQTARECYNIGNFNSLMAINAGLSLAPVARLKKTWSKVHCVKCFTVLQNLMSMSDNYKSYRTTLAAAVKRSKQQNVAAQVPGAHQPPEASNDYIVVPFFYLLVKDLHFLNVGCADRLPNGHVNFEKFWQLAKQVTEFIAWKQAVCPFPKNTDVIMYLQTSPLLTDNALALASFECEAPDNGPEKEHYKSLKK</sequence>
<feature type="region of interest" description="Disordered" evidence="3">
    <location>
        <begin position="1"/>
        <end position="74"/>
    </location>
</feature>
<dbReference type="Gene3D" id="1.10.840.10">
    <property type="entry name" value="Ras guanine-nucleotide exchange factors catalytic domain"/>
    <property type="match status" value="1"/>
</dbReference>
<feature type="domain" description="Ras-GEF" evidence="4">
    <location>
        <begin position="275"/>
        <end position="539"/>
    </location>
</feature>
<dbReference type="RefSeq" id="XP_034245197.1">
    <property type="nucleotide sequence ID" value="XM_034389306.1"/>
</dbReference>
<dbReference type="InterPro" id="IPR023578">
    <property type="entry name" value="Ras_GEF_dom_sf"/>
</dbReference>
<dbReference type="SMART" id="SM00147">
    <property type="entry name" value="RasGEF"/>
    <property type="match status" value="1"/>
</dbReference>
<feature type="compositionally biased region" description="Polar residues" evidence="3">
    <location>
        <begin position="1"/>
        <end position="19"/>
    </location>
</feature>
<dbReference type="GO" id="GO:0005085">
    <property type="term" value="F:guanyl-nucleotide exchange factor activity"/>
    <property type="evidence" value="ECO:0007669"/>
    <property type="project" value="UniProtKB-KW"/>
</dbReference>
<gene>
    <name evidence="7" type="primary">LOC117647531</name>
</gene>
<dbReference type="Proteomes" id="UP000515158">
    <property type="component" value="Unplaced"/>
</dbReference>
<dbReference type="Pfam" id="PF00617">
    <property type="entry name" value="RasGEF"/>
    <property type="match status" value="1"/>
</dbReference>
<dbReference type="Gene3D" id="1.20.870.10">
    <property type="entry name" value="Son of sevenless (SoS) protein Chain: S domain 1"/>
    <property type="match status" value="1"/>
</dbReference>
<dbReference type="PANTHER" id="PTHR23113">
    <property type="entry name" value="GUANINE NUCLEOTIDE EXCHANGE FACTOR"/>
    <property type="match status" value="1"/>
</dbReference>
<dbReference type="PANTHER" id="PTHR23113:SF356">
    <property type="entry name" value="FI05912P-RELATED"/>
    <property type="match status" value="1"/>
</dbReference>
<name>A0A6P8ZBI4_THRPL</name>
<dbReference type="CDD" id="cd00155">
    <property type="entry name" value="RasGEF"/>
    <property type="match status" value="1"/>
</dbReference>
<dbReference type="InterPro" id="IPR036964">
    <property type="entry name" value="RASGEF_cat_dom_sf"/>
</dbReference>
<organism evidence="7">
    <name type="scientific">Thrips palmi</name>
    <name type="common">Melon thrips</name>
    <dbReference type="NCBI Taxonomy" id="161013"/>
    <lineage>
        <taxon>Eukaryota</taxon>
        <taxon>Metazoa</taxon>
        <taxon>Ecdysozoa</taxon>
        <taxon>Arthropoda</taxon>
        <taxon>Hexapoda</taxon>
        <taxon>Insecta</taxon>
        <taxon>Pterygota</taxon>
        <taxon>Neoptera</taxon>
        <taxon>Paraneoptera</taxon>
        <taxon>Thysanoptera</taxon>
        <taxon>Terebrantia</taxon>
        <taxon>Thripoidea</taxon>
        <taxon>Thripidae</taxon>
        <taxon>Thrips</taxon>
    </lineage>
</organism>
<evidence type="ECO:0000259" key="5">
    <source>
        <dbReference type="PROSITE" id="PS50212"/>
    </source>
</evidence>
<dbReference type="KEGG" id="tpal:117647531"/>
<evidence type="ECO:0000313" key="6">
    <source>
        <dbReference type="Proteomes" id="UP000515158"/>
    </source>
</evidence>
<dbReference type="InterPro" id="IPR001895">
    <property type="entry name" value="RASGEF_cat_dom"/>
</dbReference>
<dbReference type="InterPro" id="IPR008937">
    <property type="entry name" value="Ras-like_GEF"/>
</dbReference>
<dbReference type="PROSITE" id="PS50212">
    <property type="entry name" value="RASGEF_NTER"/>
    <property type="match status" value="1"/>
</dbReference>
<dbReference type="PROSITE" id="PS50009">
    <property type="entry name" value="RASGEF_CAT"/>
    <property type="match status" value="1"/>
</dbReference>
<dbReference type="SUPFAM" id="SSF48366">
    <property type="entry name" value="Ras GEF"/>
    <property type="match status" value="1"/>
</dbReference>
<dbReference type="CDD" id="cd06224">
    <property type="entry name" value="REM"/>
    <property type="match status" value="1"/>
</dbReference>
<evidence type="ECO:0000256" key="1">
    <source>
        <dbReference type="ARBA" id="ARBA00022658"/>
    </source>
</evidence>
<reference evidence="7" key="1">
    <citation type="submission" date="2025-08" db="UniProtKB">
        <authorList>
            <consortium name="RefSeq"/>
        </authorList>
    </citation>
    <scope>IDENTIFICATION</scope>
    <source>
        <tissue evidence="7">Total insect</tissue>
    </source>
</reference>
<evidence type="ECO:0000256" key="2">
    <source>
        <dbReference type="PROSITE-ProRule" id="PRU00168"/>
    </source>
</evidence>
<accession>A0A6P8ZBI4</accession>
<dbReference type="Pfam" id="PF00618">
    <property type="entry name" value="RasGEF_N"/>
    <property type="match status" value="1"/>
</dbReference>
<dbReference type="GO" id="GO:0005886">
    <property type="term" value="C:plasma membrane"/>
    <property type="evidence" value="ECO:0007669"/>
    <property type="project" value="TreeGrafter"/>
</dbReference>
<evidence type="ECO:0000256" key="3">
    <source>
        <dbReference type="SAM" id="MobiDB-lite"/>
    </source>
</evidence>
<dbReference type="OrthoDB" id="20825at2759"/>
<dbReference type="GO" id="GO:0007265">
    <property type="term" value="P:Ras protein signal transduction"/>
    <property type="evidence" value="ECO:0007669"/>
    <property type="project" value="TreeGrafter"/>
</dbReference>
<evidence type="ECO:0000259" key="4">
    <source>
        <dbReference type="PROSITE" id="PS50009"/>
    </source>
</evidence>
<proteinExistence type="predicted"/>
<dbReference type="GeneID" id="117647531"/>
<keyword evidence="6" id="KW-1185">Reference proteome</keyword>
<feature type="domain" description="N-terminal Ras-GEF" evidence="5">
    <location>
        <begin position="97"/>
        <end position="220"/>
    </location>
</feature>
<evidence type="ECO:0000313" key="7">
    <source>
        <dbReference type="RefSeq" id="XP_034245197.1"/>
    </source>
</evidence>